<dbReference type="EMBL" id="JAULSN010000001">
    <property type="protein sequence ID" value="KAK3384452.1"/>
    <property type="molecule type" value="Genomic_DNA"/>
</dbReference>
<proteinExistence type="predicted"/>
<evidence type="ECO:0000313" key="3">
    <source>
        <dbReference type="EMBL" id="KAK3384452.1"/>
    </source>
</evidence>
<feature type="compositionally biased region" description="Basic and acidic residues" evidence="1">
    <location>
        <begin position="54"/>
        <end position="66"/>
    </location>
</feature>
<name>A0AAE0NMS8_9PEZI</name>
<feature type="compositionally biased region" description="Basic and acidic residues" evidence="1">
    <location>
        <begin position="102"/>
        <end position="118"/>
    </location>
</feature>
<feature type="signal peptide" evidence="2">
    <location>
        <begin position="1"/>
        <end position="25"/>
    </location>
</feature>
<accession>A0AAE0NMS8</accession>
<protein>
    <recommendedName>
        <fullName evidence="5">Secreted protein</fullName>
    </recommendedName>
</protein>
<evidence type="ECO:0008006" key="5">
    <source>
        <dbReference type="Google" id="ProtNLM"/>
    </source>
</evidence>
<dbReference type="AlphaFoldDB" id="A0AAE0NMS8"/>
<evidence type="ECO:0000313" key="4">
    <source>
        <dbReference type="Proteomes" id="UP001287356"/>
    </source>
</evidence>
<feature type="chain" id="PRO_5042280528" description="Secreted protein" evidence="2">
    <location>
        <begin position="26"/>
        <end position="164"/>
    </location>
</feature>
<organism evidence="3 4">
    <name type="scientific">Lasiosphaeria ovina</name>
    <dbReference type="NCBI Taxonomy" id="92902"/>
    <lineage>
        <taxon>Eukaryota</taxon>
        <taxon>Fungi</taxon>
        <taxon>Dikarya</taxon>
        <taxon>Ascomycota</taxon>
        <taxon>Pezizomycotina</taxon>
        <taxon>Sordariomycetes</taxon>
        <taxon>Sordariomycetidae</taxon>
        <taxon>Sordariales</taxon>
        <taxon>Lasiosphaeriaceae</taxon>
        <taxon>Lasiosphaeria</taxon>
    </lineage>
</organism>
<reference evidence="3" key="2">
    <citation type="submission" date="2023-06" db="EMBL/GenBank/DDBJ databases">
        <authorList>
            <consortium name="Lawrence Berkeley National Laboratory"/>
            <person name="Haridas S."/>
            <person name="Hensen N."/>
            <person name="Bonometti L."/>
            <person name="Westerberg I."/>
            <person name="Brannstrom I.O."/>
            <person name="Guillou S."/>
            <person name="Cros-Aarteil S."/>
            <person name="Calhoun S."/>
            <person name="Kuo A."/>
            <person name="Mondo S."/>
            <person name="Pangilinan J."/>
            <person name="Riley R."/>
            <person name="Labutti K."/>
            <person name="Andreopoulos B."/>
            <person name="Lipzen A."/>
            <person name="Chen C."/>
            <person name="Yanf M."/>
            <person name="Daum C."/>
            <person name="Ng V."/>
            <person name="Clum A."/>
            <person name="Steindorff A."/>
            <person name="Ohm R."/>
            <person name="Martin F."/>
            <person name="Silar P."/>
            <person name="Natvig D."/>
            <person name="Lalanne C."/>
            <person name="Gautier V."/>
            <person name="Ament-Velasquez S.L."/>
            <person name="Kruys A."/>
            <person name="Hutchinson M.I."/>
            <person name="Powell A.J."/>
            <person name="Barry K."/>
            <person name="Miller A.N."/>
            <person name="Grigoriev I.V."/>
            <person name="Debuchy R."/>
            <person name="Gladieux P."/>
            <person name="Thoren M.H."/>
            <person name="Johannesson H."/>
        </authorList>
    </citation>
    <scope>NUCLEOTIDE SEQUENCE</scope>
    <source>
        <strain evidence="3">CBS 958.72</strain>
    </source>
</reference>
<keyword evidence="2" id="KW-0732">Signal</keyword>
<feature type="region of interest" description="Disordered" evidence="1">
    <location>
        <begin position="99"/>
        <end position="164"/>
    </location>
</feature>
<sequence length="164" mass="18057">MEGWRPWPSLSLSLSLPLLTPIARASADPKKAPRLNDWLEAIPRSRTQLWVGPEGERTETRDDSDSMHANVTDECVSRYPSRSSLSIFARPLAWASGEDEEAGWRARRERREESKDGEAGVPVSCCRTGEEKTHPRCWATSPSGDDLSTLDAGTPRSGIPNGLG</sequence>
<reference evidence="3" key="1">
    <citation type="journal article" date="2023" name="Mol. Phylogenet. Evol.">
        <title>Genome-scale phylogeny and comparative genomics of the fungal order Sordariales.</title>
        <authorList>
            <person name="Hensen N."/>
            <person name="Bonometti L."/>
            <person name="Westerberg I."/>
            <person name="Brannstrom I.O."/>
            <person name="Guillou S."/>
            <person name="Cros-Aarteil S."/>
            <person name="Calhoun S."/>
            <person name="Haridas S."/>
            <person name="Kuo A."/>
            <person name="Mondo S."/>
            <person name="Pangilinan J."/>
            <person name="Riley R."/>
            <person name="LaButti K."/>
            <person name="Andreopoulos B."/>
            <person name="Lipzen A."/>
            <person name="Chen C."/>
            <person name="Yan M."/>
            <person name="Daum C."/>
            <person name="Ng V."/>
            <person name="Clum A."/>
            <person name="Steindorff A."/>
            <person name="Ohm R.A."/>
            <person name="Martin F."/>
            <person name="Silar P."/>
            <person name="Natvig D.O."/>
            <person name="Lalanne C."/>
            <person name="Gautier V."/>
            <person name="Ament-Velasquez S.L."/>
            <person name="Kruys A."/>
            <person name="Hutchinson M.I."/>
            <person name="Powell A.J."/>
            <person name="Barry K."/>
            <person name="Miller A.N."/>
            <person name="Grigoriev I.V."/>
            <person name="Debuchy R."/>
            <person name="Gladieux P."/>
            <person name="Hiltunen Thoren M."/>
            <person name="Johannesson H."/>
        </authorList>
    </citation>
    <scope>NUCLEOTIDE SEQUENCE</scope>
    <source>
        <strain evidence="3">CBS 958.72</strain>
    </source>
</reference>
<evidence type="ECO:0000256" key="1">
    <source>
        <dbReference type="SAM" id="MobiDB-lite"/>
    </source>
</evidence>
<gene>
    <name evidence="3" type="ORF">B0T24DRAFT_589002</name>
</gene>
<keyword evidence="4" id="KW-1185">Reference proteome</keyword>
<feature type="region of interest" description="Disordered" evidence="1">
    <location>
        <begin position="49"/>
        <end position="69"/>
    </location>
</feature>
<evidence type="ECO:0000256" key="2">
    <source>
        <dbReference type="SAM" id="SignalP"/>
    </source>
</evidence>
<dbReference type="Proteomes" id="UP001287356">
    <property type="component" value="Unassembled WGS sequence"/>
</dbReference>
<comment type="caution">
    <text evidence="3">The sequence shown here is derived from an EMBL/GenBank/DDBJ whole genome shotgun (WGS) entry which is preliminary data.</text>
</comment>